<evidence type="ECO:0000256" key="5">
    <source>
        <dbReference type="ARBA" id="ARBA00023027"/>
    </source>
</evidence>
<dbReference type="PANTHER" id="PTHR43833">
    <property type="entry name" value="POTASSIUM CHANNEL PROTEIN 2-RELATED-RELATED"/>
    <property type="match status" value="1"/>
</dbReference>
<keyword evidence="6" id="KW-0406">Ion transport</keyword>
<proteinExistence type="predicted"/>
<evidence type="ECO:0000256" key="4">
    <source>
        <dbReference type="ARBA" id="ARBA00022958"/>
    </source>
</evidence>
<dbReference type="EMBL" id="RBXL01000001">
    <property type="protein sequence ID" value="RKT42815.1"/>
    <property type="molecule type" value="Genomic_DNA"/>
</dbReference>
<dbReference type="OrthoDB" id="7375203at2"/>
<dbReference type="InterPro" id="IPR006036">
    <property type="entry name" value="K_uptake_TrkA"/>
</dbReference>
<dbReference type="Pfam" id="PF02254">
    <property type="entry name" value="TrkA_N"/>
    <property type="match status" value="1"/>
</dbReference>
<dbReference type="PROSITE" id="PS51202">
    <property type="entry name" value="RCK_C"/>
    <property type="match status" value="1"/>
</dbReference>
<dbReference type="SUPFAM" id="SSF51735">
    <property type="entry name" value="NAD(P)-binding Rossmann-fold domains"/>
    <property type="match status" value="1"/>
</dbReference>
<dbReference type="InterPro" id="IPR003148">
    <property type="entry name" value="RCK_N"/>
</dbReference>
<evidence type="ECO:0000256" key="2">
    <source>
        <dbReference type="ARBA" id="ARBA00022448"/>
    </source>
</evidence>
<dbReference type="RefSeq" id="WP_120795491.1">
    <property type="nucleotide sequence ID" value="NZ_RBXL01000001.1"/>
</dbReference>
<dbReference type="InterPro" id="IPR050721">
    <property type="entry name" value="Trk_Ktr_HKT_K-transport"/>
</dbReference>
<evidence type="ECO:0000313" key="10">
    <source>
        <dbReference type="Proteomes" id="UP000274556"/>
    </source>
</evidence>
<name>A0A495V2M9_9GAMM</name>
<evidence type="ECO:0000259" key="7">
    <source>
        <dbReference type="PROSITE" id="PS51201"/>
    </source>
</evidence>
<keyword evidence="4" id="KW-0630">Potassium</keyword>
<dbReference type="PRINTS" id="PR00335">
    <property type="entry name" value="KUPTAKETRKA"/>
</dbReference>
<dbReference type="InterPro" id="IPR036721">
    <property type="entry name" value="RCK_C_sf"/>
</dbReference>
<gene>
    <name evidence="9" type="ORF">BDD21_0110</name>
</gene>
<organism evidence="9 10">
    <name type="scientific">Thiocapsa rosea</name>
    <dbReference type="NCBI Taxonomy" id="69360"/>
    <lineage>
        <taxon>Bacteria</taxon>
        <taxon>Pseudomonadati</taxon>
        <taxon>Pseudomonadota</taxon>
        <taxon>Gammaproteobacteria</taxon>
        <taxon>Chromatiales</taxon>
        <taxon>Chromatiaceae</taxon>
        <taxon>Thiocapsa</taxon>
    </lineage>
</organism>
<reference evidence="9 10" key="1">
    <citation type="submission" date="2018-10" db="EMBL/GenBank/DDBJ databases">
        <title>Genomic Encyclopedia of Archaeal and Bacterial Type Strains, Phase II (KMG-II): from individual species to whole genera.</title>
        <authorList>
            <person name="Goeker M."/>
        </authorList>
    </citation>
    <scope>NUCLEOTIDE SEQUENCE [LARGE SCALE GENOMIC DNA]</scope>
    <source>
        <strain evidence="9 10">DSM 235</strain>
    </source>
</reference>
<keyword evidence="3" id="KW-0633">Potassium transport</keyword>
<feature type="domain" description="RCK C-terminal" evidence="8">
    <location>
        <begin position="136"/>
        <end position="214"/>
    </location>
</feature>
<dbReference type="Proteomes" id="UP000274556">
    <property type="component" value="Unassembled WGS sequence"/>
</dbReference>
<dbReference type="GO" id="GO:0015079">
    <property type="term" value="F:potassium ion transmembrane transporter activity"/>
    <property type="evidence" value="ECO:0007669"/>
    <property type="project" value="InterPro"/>
</dbReference>
<feature type="domain" description="RCK N-terminal" evidence="7">
    <location>
        <begin position="1"/>
        <end position="117"/>
    </location>
</feature>
<dbReference type="AlphaFoldDB" id="A0A495V2M9"/>
<accession>A0A495V2M9</accession>
<dbReference type="InterPro" id="IPR036291">
    <property type="entry name" value="NAD(P)-bd_dom_sf"/>
</dbReference>
<comment type="caution">
    <text evidence="9">The sequence shown here is derived from an EMBL/GenBank/DDBJ whole genome shotgun (WGS) entry which is preliminary data.</text>
</comment>
<evidence type="ECO:0000256" key="6">
    <source>
        <dbReference type="ARBA" id="ARBA00023065"/>
    </source>
</evidence>
<keyword evidence="5" id="KW-0520">NAD</keyword>
<keyword evidence="2" id="KW-0813">Transport</keyword>
<evidence type="ECO:0000256" key="3">
    <source>
        <dbReference type="ARBA" id="ARBA00022538"/>
    </source>
</evidence>
<dbReference type="SUPFAM" id="SSF116726">
    <property type="entry name" value="TrkA C-terminal domain-like"/>
    <property type="match status" value="1"/>
</dbReference>
<dbReference type="GO" id="GO:0005886">
    <property type="term" value="C:plasma membrane"/>
    <property type="evidence" value="ECO:0007669"/>
    <property type="project" value="InterPro"/>
</dbReference>
<dbReference type="PROSITE" id="PS51201">
    <property type="entry name" value="RCK_N"/>
    <property type="match status" value="1"/>
</dbReference>
<evidence type="ECO:0000313" key="9">
    <source>
        <dbReference type="EMBL" id="RKT42815.1"/>
    </source>
</evidence>
<evidence type="ECO:0000256" key="1">
    <source>
        <dbReference type="ARBA" id="ARBA00017378"/>
    </source>
</evidence>
<dbReference type="Gene3D" id="3.30.70.1450">
    <property type="entry name" value="Regulator of K+ conductance, C-terminal domain"/>
    <property type="match status" value="1"/>
</dbReference>
<dbReference type="Gene3D" id="3.40.50.720">
    <property type="entry name" value="NAD(P)-binding Rossmann-like Domain"/>
    <property type="match status" value="1"/>
</dbReference>
<evidence type="ECO:0000259" key="8">
    <source>
        <dbReference type="PROSITE" id="PS51202"/>
    </source>
</evidence>
<dbReference type="InterPro" id="IPR006037">
    <property type="entry name" value="RCK_C"/>
</dbReference>
<keyword evidence="10" id="KW-1185">Reference proteome</keyword>
<protein>
    <recommendedName>
        <fullName evidence="1">Trk system potassium uptake protein TrkA</fullName>
    </recommendedName>
</protein>
<dbReference type="PANTHER" id="PTHR43833:SF5">
    <property type="entry name" value="TRK SYSTEM POTASSIUM UPTAKE PROTEIN TRKA"/>
    <property type="match status" value="1"/>
</dbReference>
<sequence length="214" mass="23882">MRFVFIGSGTLAVLTGRMLVERGHEVVIVERDPETIERLRDELDVGFIHGDGTRPAILREADPENTDLLFCLTHDDQSNIIASLVARSLGYRRVVTKIEDPDLEHICSELGLADSLVPMHTVGRYLADMAEGQDIIAISDILRGDTRIFSFKVDEASATALEKLSIPDVARAICIYRNGEELKFADPQMRLHVGDEVVLLTRARSLKALRQRFG</sequence>